<dbReference type="SUPFAM" id="SSF57667">
    <property type="entry name" value="beta-beta-alpha zinc fingers"/>
    <property type="match status" value="1"/>
</dbReference>
<protein>
    <recommendedName>
        <fullName evidence="2">C2H2-type domain-containing protein</fullName>
    </recommendedName>
</protein>
<dbReference type="AlphaFoldDB" id="A0A8D8VQL5"/>
<evidence type="ECO:0000313" key="1">
    <source>
        <dbReference type="EMBL" id="CAG6632117.1"/>
    </source>
</evidence>
<sequence length="99" mass="11802">MSKHTVICDYSTTIVSECNYKSKTKEGAISHIKFNHSGLDSREMIIEEKKKGEKLYECPHCEYRSYWKHYLTTHIKREHKHVVLKRIVRNNKGEFVFAK</sequence>
<dbReference type="InterPro" id="IPR036236">
    <property type="entry name" value="Znf_C2H2_sf"/>
</dbReference>
<dbReference type="EMBL" id="HBUF01078647">
    <property type="protein sequence ID" value="CAG6632117.1"/>
    <property type="molecule type" value="Transcribed_RNA"/>
</dbReference>
<proteinExistence type="predicted"/>
<organism evidence="1">
    <name type="scientific">Cacopsylla melanoneura</name>
    <dbReference type="NCBI Taxonomy" id="428564"/>
    <lineage>
        <taxon>Eukaryota</taxon>
        <taxon>Metazoa</taxon>
        <taxon>Ecdysozoa</taxon>
        <taxon>Arthropoda</taxon>
        <taxon>Hexapoda</taxon>
        <taxon>Insecta</taxon>
        <taxon>Pterygota</taxon>
        <taxon>Neoptera</taxon>
        <taxon>Paraneoptera</taxon>
        <taxon>Hemiptera</taxon>
        <taxon>Sternorrhyncha</taxon>
        <taxon>Psylloidea</taxon>
        <taxon>Psyllidae</taxon>
        <taxon>Psyllinae</taxon>
        <taxon>Cacopsylla</taxon>
    </lineage>
</organism>
<dbReference type="Gene3D" id="3.30.160.60">
    <property type="entry name" value="Classic Zinc Finger"/>
    <property type="match status" value="1"/>
</dbReference>
<dbReference type="EMBL" id="HBUF01078646">
    <property type="protein sequence ID" value="CAG6632116.1"/>
    <property type="molecule type" value="Transcribed_RNA"/>
</dbReference>
<accession>A0A8D8VQL5</accession>
<evidence type="ECO:0008006" key="2">
    <source>
        <dbReference type="Google" id="ProtNLM"/>
    </source>
</evidence>
<name>A0A8D8VQL5_9HEMI</name>
<reference evidence="1" key="1">
    <citation type="submission" date="2021-05" db="EMBL/GenBank/DDBJ databases">
        <authorList>
            <person name="Alioto T."/>
            <person name="Alioto T."/>
            <person name="Gomez Garrido J."/>
        </authorList>
    </citation>
    <scope>NUCLEOTIDE SEQUENCE</scope>
</reference>